<dbReference type="PRINTS" id="PR00080">
    <property type="entry name" value="SDRFAMILY"/>
</dbReference>
<sequence>MKAERTTEDRSFPSLPQQGEWHMSRVALVTGGTRGIGAAISMALRNAGYKVAATYAGNEEKARAFHEVTGISVHKWDVTDYEACGRGIAKVQDELGPVEILVNNAGITRDAMFHKMTPQQWNEVINTNLTGLFNMTHHVWQGMRDRSFGRVINISSINGQKGQMGQANYSAAKAGDLGFTKALAQEGAAKNITVNAICPGYIGTEMVLAVPEKVLNERIIPQIPVGRLGEPEEIARVVVFLAADDAGFITGSTISANGGQFVV</sequence>
<dbReference type="InterPro" id="IPR002347">
    <property type="entry name" value="SDR_fam"/>
</dbReference>
<evidence type="ECO:0000256" key="1">
    <source>
        <dbReference type="ARBA" id="ARBA00006484"/>
    </source>
</evidence>
<comment type="caution">
    <text evidence="4">The sequence shown here is derived from an EMBL/GenBank/DDBJ whole genome shotgun (WGS) entry which is preliminary data.</text>
</comment>
<accession>A0AA87Q287</accession>
<dbReference type="FunFam" id="3.40.50.720:FF:000173">
    <property type="entry name" value="3-oxoacyl-[acyl-carrier protein] reductase"/>
    <property type="match status" value="1"/>
</dbReference>
<dbReference type="GO" id="GO:0018454">
    <property type="term" value="F:acetoacetyl-CoA reductase activity"/>
    <property type="evidence" value="ECO:0007669"/>
    <property type="project" value="InterPro"/>
</dbReference>
<dbReference type="NCBIfam" id="TIGR01829">
    <property type="entry name" value="AcAcCoA_reduct"/>
    <property type="match status" value="1"/>
</dbReference>
<dbReference type="PROSITE" id="PS00061">
    <property type="entry name" value="ADH_SHORT"/>
    <property type="match status" value="1"/>
</dbReference>
<dbReference type="NCBIfam" id="NF009464">
    <property type="entry name" value="PRK12824.1"/>
    <property type="match status" value="1"/>
</dbReference>
<dbReference type="Pfam" id="PF13561">
    <property type="entry name" value="adh_short_C2"/>
    <property type="match status" value="1"/>
</dbReference>
<reference evidence="4 5" key="1">
    <citation type="submission" date="2014-05" db="EMBL/GenBank/DDBJ databases">
        <title>Whole genome shotgun sequence of Rhizobium rhizogenes NBRC 13257.</title>
        <authorList>
            <person name="Katano-Makiyama Y."/>
            <person name="Hosoyama A."/>
            <person name="Hashimoto M."/>
            <person name="Hosoyama Y."/>
            <person name="Noguchi M."/>
            <person name="Tsuchikane K."/>
            <person name="Kimura A."/>
            <person name="Ohji S."/>
            <person name="Ichikawa N."/>
            <person name="Yamazoe A."/>
            <person name="Fujita N."/>
        </authorList>
    </citation>
    <scope>NUCLEOTIDE SEQUENCE [LARGE SCALE GENOMIC DNA]</scope>
    <source>
        <strain evidence="4 5">NBRC 13257</strain>
    </source>
</reference>
<keyword evidence="2" id="KW-0560">Oxidoreductase</keyword>
<dbReference type="SMART" id="SM00822">
    <property type="entry name" value="PKS_KR"/>
    <property type="match status" value="1"/>
</dbReference>
<dbReference type="SUPFAM" id="SSF51735">
    <property type="entry name" value="NAD(P)-binding Rossmann-fold domains"/>
    <property type="match status" value="1"/>
</dbReference>
<dbReference type="NCBIfam" id="NF009466">
    <property type="entry name" value="PRK12826.1-2"/>
    <property type="match status" value="1"/>
</dbReference>
<gene>
    <name evidence="4" type="primary">phbB</name>
    <name evidence="4" type="ORF">RRH01S_04_00450</name>
</gene>
<dbReference type="PRINTS" id="PR00081">
    <property type="entry name" value="GDHRDH"/>
</dbReference>
<dbReference type="InterPro" id="IPR020904">
    <property type="entry name" value="Sc_DH/Rdtase_CS"/>
</dbReference>
<dbReference type="InterPro" id="IPR036291">
    <property type="entry name" value="NAD(P)-bd_dom_sf"/>
</dbReference>
<dbReference type="Gene3D" id="3.40.50.720">
    <property type="entry name" value="NAD(P)-binding Rossmann-like Domain"/>
    <property type="match status" value="1"/>
</dbReference>
<dbReference type="GO" id="GO:0032787">
    <property type="term" value="P:monocarboxylic acid metabolic process"/>
    <property type="evidence" value="ECO:0007669"/>
    <property type="project" value="UniProtKB-ARBA"/>
</dbReference>
<protein>
    <submittedName>
        <fullName evidence="4">Acetoacetyl-CoA reductase</fullName>
    </submittedName>
</protein>
<name>A0AA87Q287_RHIRH</name>
<dbReference type="EMBL" id="BAYX01000004">
    <property type="protein sequence ID" value="GAJ92492.1"/>
    <property type="molecule type" value="Genomic_DNA"/>
</dbReference>
<feature type="domain" description="Ketoreductase" evidence="3">
    <location>
        <begin position="25"/>
        <end position="200"/>
    </location>
</feature>
<dbReference type="InterPro" id="IPR011283">
    <property type="entry name" value="Acetoacetyl-CoA_reductase"/>
</dbReference>
<evidence type="ECO:0000259" key="3">
    <source>
        <dbReference type="SMART" id="SM00822"/>
    </source>
</evidence>
<dbReference type="InterPro" id="IPR057326">
    <property type="entry name" value="KR_dom"/>
</dbReference>
<dbReference type="Proteomes" id="UP000026941">
    <property type="component" value="Unassembled WGS sequence"/>
</dbReference>
<evidence type="ECO:0000313" key="5">
    <source>
        <dbReference type="Proteomes" id="UP000026941"/>
    </source>
</evidence>
<dbReference type="AlphaFoldDB" id="A0AA87Q287"/>
<evidence type="ECO:0000313" key="4">
    <source>
        <dbReference type="EMBL" id="GAJ92492.1"/>
    </source>
</evidence>
<dbReference type="PANTHER" id="PTHR42879">
    <property type="entry name" value="3-OXOACYL-(ACYL-CARRIER-PROTEIN) REDUCTASE"/>
    <property type="match status" value="1"/>
</dbReference>
<dbReference type="PANTHER" id="PTHR42879:SF2">
    <property type="entry name" value="3-OXOACYL-[ACYL-CARRIER-PROTEIN] REDUCTASE FABG"/>
    <property type="match status" value="1"/>
</dbReference>
<dbReference type="GO" id="GO:0005737">
    <property type="term" value="C:cytoplasm"/>
    <property type="evidence" value="ECO:0007669"/>
    <property type="project" value="InterPro"/>
</dbReference>
<evidence type="ECO:0000256" key="2">
    <source>
        <dbReference type="ARBA" id="ARBA00023002"/>
    </source>
</evidence>
<dbReference type="GO" id="GO:0042619">
    <property type="term" value="P:poly-hydroxybutyrate biosynthetic process"/>
    <property type="evidence" value="ECO:0007669"/>
    <property type="project" value="InterPro"/>
</dbReference>
<dbReference type="CDD" id="cd05333">
    <property type="entry name" value="BKR_SDR_c"/>
    <property type="match status" value="1"/>
</dbReference>
<organism evidence="4 5">
    <name type="scientific">Rhizobium rhizogenes NBRC 13257</name>
    <dbReference type="NCBI Taxonomy" id="1220581"/>
    <lineage>
        <taxon>Bacteria</taxon>
        <taxon>Pseudomonadati</taxon>
        <taxon>Pseudomonadota</taxon>
        <taxon>Alphaproteobacteria</taxon>
        <taxon>Hyphomicrobiales</taxon>
        <taxon>Rhizobiaceae</taxon>
        <taxon>Rhizobium/Agrobacterium group</taxon>
        <taxon>Rhizobium</taxon>
    </lineage>
</organism>
<dbReference type="InterPro" id="IPR050259">
    <property type="entry name" value="SDR"/>
</dbReference>
<proteinExistence type="inferred from homology"/>
<comment type="similarity">
    <text evidence="1">Belongs to the short-chain dehydrogenases/reductases (SDR) family.</text>
</comment>